<feature type="binding site" evidence="6">
    <location>
        <position position="268"/>
    </location>
    <ligand>
        <name>Mg(2+)</name>
        <dbReference type="ChEBI" id="CHEBI:18420"/>
        <label>1</label>
    </ligand>
</feature>
<evidence type="ECO:0000256" key="7">
    <source>
        <dbReference type="PIRSR" id="PIRSR604808-3"/>
    </source>
</evidence>
<keyword evidence="11" id="KW-1185">Reference proteome</keyword>
<keyword evidence="3" id="KW-0378">Hydrolase</keyword>
<keyword evidence="4 6" id="KW-0460">Magnesium</keyword>
<feature type="active site" description="Proton acceptor" evidence="5">
    <location>
        <position position="353"/>
    </location>
</feature>
<keyword evidence="6" id="KW-0464">Manganese</keyword>
<feature type="active site" description="Proton donor/acceptor" evidence="5">
    <location>
        <position position="266"/>
    </location>
</feature>
<dbReference type="InterPro" id="IPR036691">
    <property type="entry name" value="Endo/exonu/phosph_ase_sf"/>
</dbReference>
<evidence type="ECO:0000256" key="3">
    <source>
        <dbReference type="ARBA" id="ARBA00022801"/>
    </source>
</evidence>
<evidence type="ECO:0000256" key="2">
    <source>
        <dbReference type="ARBA" id="ARBA00022723"/>
    </source>
</evidence>
<feature type="compositionally biased region" description="Basic residues" evidence="8">
    <location>
        <begin position="100"/>
        <end position="111"/>
    </location>
</feature>
<sequence>MDACPSVPIRTSPVATVSLALNLGNGCTLIDTPTANTQTNPPDTQTVNTRNTGQLRVARDGDTQNPGAGTGVEEDPSETGGTPTELRRAANTGDSPQGGRRGRKARRKTRGRIRLGSLNMRGYGASGGGQSTDKWLYINQVMRDNRIAVLSLQETHLTMERIDTINTLFQGSLLVIGSPDPRNQTGAGGVAIALNRRLIETEKATHSVLTPGRAIEVTVPWTGGKTLRVLNIYAPNAPQENAHFWEELTAHYEGRNRARPDFAMGDFNVVESSIDRFPPRQDPAGTVESLQKLTRSLNMTDGWREKEPTKRQFTYLQISTGSQSRIDRIYVKRALSGNTEDWDFIGPGFHTDHKLITCSIANYGAPYVGPGRWALPQALLTDEPFHATMRELGLTLQTQLENLKERSHEHNPQSLYQSFKTRLLEKARQRAKVNIPKLDRRIAALRTEIDGLFNKPHREDAETANNAGILQERLTNLEMRRFGHKRSAVAANHWAHGETICKYWTRLNALPPPT</sequence>
<evidence type="ECO:0000256" key="1">
    <source>
        <dbReference type="ARBA" id="ARBA00007092"/>
    </source>
</evidence>
<dbReference type="EMBL" id="ML210990">
    <property type="protein sequence ID" value="TFK92933.1"/>
    <property type="molecule type" value="Genomic_DNA"/>
</dbReference>
<comment type="similarity">
    <text evidence="1">Belongs to the DNA repair enzymes AP/ExoA family.</text>
</comment>
<dbReference type="Proteomes" id="UP000308197">
    <property type="component" value="Unassembled WGS sequence"/>
</dbReference>
<dbReference type="AlphaFoldDB" id="A0A5C3Q3B0"/>
<name>A0A5C3Q3B0_9APHY</name>
<dbReference type="PANTHER" id="PTHR22748:SF4">
    <property type="entry name" value="DNA-(APURINIC OR APYRIMIDINIC SITE) ENDONUCLEASE 2"/>
    <property type="match status" value="1"/>
</dbReference>
<feature type="compositionally biased region" description="Polar residues" evidence="8">
    <location>
        <begin position="32"/>
        <end position="54"/>
    </location>
</feature>
<feature type="binding site" evidence="6">
    <location>
        <position position="266"/>
    </location>
    <ligand>
        <name>Mg(2+)</name>
        <dbReference type="ChEBI" id="CHEBI:18420"/>
        <label>1</label>
    </ligand>
</feature>
<evidence type="ECO:0000256" key="6">
    <source>
        <dbReference type="PIRSR" id="PIRSR604808-2"/>
    </source>
</evidence>
<dbReference type="STRING" id="1314778.A0A5C3Q3B0"/>
<feature type="site" description="Interaction with DNA substrate" evidence="7">
    <location>
        <position position="353"/>
    </location>
</feature>
<evidence type="ECO:0000256" key="8">
    <source>
        <dbReference type="SAM" id="MobiDB-lite"/>
    </source>
</evidence>
<dbReference type="InterPro" id="IPR005135">
    <property type="entry name" value="Endo/exonuclease/phosphatase"/>
</dbReference>
<evidence type="ECO:0000313" key="10">
    <source>
        <dbReference type="EMBL" id="TFK92933.1"/>
    </source>
</evidence>
<dbReference type="Gene3D" id="3.60.10.10">
    <property type="entry name" value="Endonuclease/exonuclease/phosphatase"/>
    <property type="match status" value="1"/>
</dbReference>
<evidence type="ECO:0000313" key="11">
    <source>
        <dbReference type="Proteomes" id="UP000308197"/>
    </source>
</evidence>
<proteinExistence type="inferred from homology"/>
<reference evidence="10 11" key="1">
    <citation type="journal article" date="2019" name="Nat. Ecol. Evol.">
        <title>Megaphylogeny resolves global patterns of mushroom evolution.</title>
        <authorList>
            <person name="Varga T."/>
            <person name="Krizsan K."/>
            <person name="Foldi C."/>
            <person name="Dima B."/>
            <person name="Sanchez-Garcia M."/>
            <person name="Sanchez-Ramirez S."/>
            <person name="Szollosi G.J."/>
            <person name="Szarkandi J.G."/>
            <person name="Papp V."/>
            <person name="Albert L."/>
            <person name="Andreopoulos W."/>
            <person name="Angelini C."/>
            <person name="Antonin V."/>
            <person name="Barry K.W."/>
            <person name="Bougher N.L."/>
            <person name="Buchanan P."/>
            <person name="Buyck B."/>
            <person name="Bense V."/>
            <person name="Catcheside P."/>
            <person name="Chovatia M."/>
            <person name="Cooper J."/>
            <person name="Damon W."/>
            <person name="Desjardin D."/>
            <person name="Finy P."/>
            <person name="Geml J."/>
            <person name="Haridas S."/>
            <person name="Hughes K."/>
            <person name="Justo A."/>
            <person name="Karasinski D."/>
            <person name="Kautmanova I."/>
            <person name="Kiss B."/>
            <person name="Kocsube S."/>
            <person name="Kotiranta H."/>
            <person name="LaButti K.M."/>
            <person name="Lechner B.E."/>
            <person name="Liimatainen K."/>
            <person name="Lipzen A."/>
            <person name="Lukacs Z."/>
            <person name="Mihaltcheva S."/>
            <person name="Morgado L.N."/>
            <person name="Niskanen T."/>
            <person name="Noordeloos M.E."/>
            <person name="Ohm R.A."/>
            <person name="Ortiz-Santana B."/>
            <person name="Ovrebo C."/>
            <person name="Racz N."/>
            <person name="Riley R."/>
            <person name="Savchenko A."/>
            <person name="Shiryaev A."/>
            <person name="Soop K."/>
            <person name="Spirin V."/>
            <person name="Szebenyi C."/>
            <person name="Tomsovsky M."/>
            <person name="Tulloss R.E."/>
            <person name="Uehling J."/>
            <person name="Grigoriev I.V."/>
            <person name="Vagvolgyi C."/>
            <person name="Papp T."/>
            <person name="Martin F.M."/>
            <person name="Miettinen O."/>
            <person name="Hibbett D.S."/>
            <person name="Nagy L.G."/>
        </authorList>
    </citation>
    <scope>NUCLEOTIDE SEQUENCE [LARGE SCALE GENOMIC DNA]</scope>
    <source>
        <strain evidence="10 11">HHB13444</strain>
    </source>
</reference>
<feature type="binding site" evidence="6">
    <location>
        <position position="353"/>
    </location>
    <ligand>
        <name>Mg(2+)</name>
        <dbReference type="ChEBI" id="CHEBI:18420"/>
        <label>1</label>
    </ligand>
</feature>
<evidence type="ECO:0000259" key="9">
    <source>
        <dbReference type="Pfam" id="PF03372"/>
    </source>
</evidence>
<organism evidence="10 11">
    <name type="scientific">Polyporus arcularius HHB13444</name>
    <dbReference type="NCBI Taxonomy" id="1314778"/>
    <lineage>
        <taxon>Eukaryota</taxon>
        <taxon>Fungi</taxon>
        <taxon>Dikarya</taxon>
        <taxon>Basidiomycota</taxon>
        <taxon>Agaricomycotina</taxon>
        <taxon>Agaricomycetes</taxon>
        <taxon>Polyporales</taxon>
        <taxon>Polyporaceae</taxon>
        <taxon>Polyporus</taxon>
    </lineage>
</organism>
<dbReference type="GO" id="GO:0008311">
    <property type="term" value="F:double-stranded DNA 3'-5' DNA exonuclease activity"/>
    <property type="evidence" value="ECO:0007669"/>
    <property type="project" value="TreeGrafter"/>
</dbReference>
<feature type="domain" description="Endonuclease/exonuclease/phosphatase" evidence="9">
    <location>
        <begin position="137"/>
        <end position="335"/>
    </location>
</feature>
<dbReference type="GO" id="GO:0006284">
    <property type="term" value="P:base-excision repair"/>
    <property type="evidence" value="ECO:0007669"/>
    <property type="project" value="TreeGrafter"/>
</dbReference>
<dbReference type="GO" id="GO:0046872">
    <property type="term" value="F:metal ion binding"/>
    <property type="evidence" value="ECO:0007669"/>
    <property type="project" value="UniProtKB-KW"/>
</dbReference>
<dbReference type="GO" id="GO:0005634">
    <property type="term" value="C:nucleus"/>
    <property type="evidence" value="ECO:0007669"/>
    <property type="project" value="TreeGrafter"/>
</dbReference>
<evidence type="ECO:0000256" key="4">
    <source>
        <dbReference type="ARBA" id="ARBA00022842"/>
    </source>
</evidence>
<dbReference type="Pfam" id="PF03372">
    <property type="entry name" value="Exo_endo_phos"/>
    <property type="match status" value="1"/>
</dbReference>
<dbReference type="GO" id="GO:0003906">
    <property type="term" value="F:DNA-(apurinic or apyrimidinic site) endonuclease activity"/>
    <property type="evidence" value="ECO:0007669"/>
    <property type="project" value="TreeGrafter"/>
</dbReference>
<feature type="active site" evidence="5">
    <location>
        <position position="233"/>
    </location>
</feature>
<evidence type="ECO:0000256" key="5">
    <source>
        <dbReference type="PIRSR" id="PIRSR604808-1"/>
    </source>
</evidence>
<dbReference type="InParanoid" id="A0A5C3Q3B0"/>
<gene>
    <name evidence="10" type="ORF">K466DRAFT_479646</name>
</gene>
<feature type="site" description="Transition state stabilizer" evidence="7">
    <location>
        <position position="268"/>
    </location>
</feature>
<feature type="binding site" evidence="6">
    <location>
        <position position="352"/>
    </location>
    <ligand>
        <name>Mg(2+)</name>
        <dbReference type="ChEBI" id="CHEBI:18420"/>
        <label>1</label>
    </ligand>
</feature>
<feature type="region of interest" description="Disordered" evidence="8">
    <location>
        <begin position="32"/>
        <end position="111"/>
    </location>
</feature>
<comment type="cofactor">
    <cofactor evidence="6">
        <name>Mg(2+)</name>
        <dbReference type="ChEBI" id="CHEBI:18420"/>
    </cofactor>
    <cofactor evidence="6">
        <name>Mn(2+)</name>
        <dbReference type="ChEBI" id="CHEBI:29035"/>
    </cofactor>
    <text evidence="6">Probably binds two magnesium or manganese ions per subunit.</text>
</comment>
<protein>
    <submittedName>
        <fullName evidence="10">DNase I-like protein</fullName>
    </submittedName>
</protein>
<dbReference type="InterPro" id="IPR004808">
    <property type="entry name" value="AP_endonuc_1"/>
</dbReference>
<dbReference type="SUPFAM" id="SSF56219">
    <property type="entry name" value="DNase I-like"/>
    <property type="match status" value="1"/>
</dbReference>
<feature type="binding site" evidence="6">
    <location>
        <position position="154"/>
    </location>
    <ligand>
        <name>Mg(2+)</name>
        <dbReference type="ChEBI" id="CHEBI:18420"/>
        <label>1</label>
    </ligand>
</feature>
<dbReference type="GO" id="GO:0008081">
    <property type="term" value="F:phosphoric diester hydrolase activity"/>
    <property type="evidence" value="ECO:0007669"/>
    <property type="project" value="TreeGrafter"/>
</dbReference>
<dbReference type="CDD" id="cd09076">
    <property type="entry name" value="L1-EN"/>
    <property type="match status" value="1"/>
</dbReference>
<keyword evidence="2 6" id="KW-0479">Metal-binding</keyword>
<accession>A0A5C3Q3B0</accession>
<feature type="site" description="Important for catalytic activity" evidence="7">
    <location>
        <position position="327"/>
    </location>
</feature>
<dbReference type="PANTHER" id="PTHR22748">
    <property type="entry name" value="AP ENDONUCLEASE"/>
    <property type="match status" value="1"/>
</dbReference>
<feature type="non-terminal residue" evidence="10">
    <location>
        <position position="514"/>
    </location>
</feature>